<accession>A0ABU3H517</accession>
<name>A0ABU3H517_9BACL</name>
<proteinExistence type="predicted"/>
<evidence type="ECO:0000313" key="1">
    <source>
        <dbReference type="EMBL" id="MDT3425147.1"/>
    </source>
</evidence>
<protein>
    <submittedName>
        <fullName evidence="1">Uncharacterized protein</fullName>
    </submittedName>
</protein>
<sequence length="112" mass="13284">MLVNLDKPESIHEEMRTAAEFVIDLMEYCHVQSVSDGQFDEKSFIRRKRYKKYKDCCLLKHPKAMRNRMKRLFSVISGDEMASLIDFLRCDLDFVKHHESDIFQFSGYLGLL</sequence>
<organism evidence="1 2">
    <name type="scientific">Paenibacillus forsythiae</name>
    <dbReference type="NCBI Taxonomy" id="365616"/>
    <lineage>
        <taxon>Bacteria</taxon>
        <taxon>Bacillati</taxon>
        <taxon>Bacillota</taxon>
        <taxon>Bacilli</taxon>
        <taxon>Bacillales</taxon>
        <taxon>Paenibacillaceae</taxon>
        <taxon>Paenibacillus</taxon>
    </lineage>
</organism>
<keyword evidence="2" id="KW-1185">Reference proteome</keyword>
<gene>
    <name evidence="1" type="ORF">J2Z22_000660</name>
</gene>
<dbReference type="Proteomes" id="UP001248709">
    <property type="component" value="Unassembled WGS sequence"/>
</dbReference>
<comment type="caution">
    <text evidence="1">The sequence shown here is derived from an EMBL/GenBank/DDBJ whole genome shotgun (WGS) entry which is preliminary data.</text>
</comment>
<reference evidence="1 2" key="1">
    <citation type="submission" date="2023-07" db="EMBL/GenBank/DDBJ databases">
        <title>Genomic Encyclopedia of Type Strains, Phase IV (KMG-IV): sequencing the most valuable type-strain genomes for metagenomic binning, comparative biology and taxonomic classification.</title>
        <authorList>
            <person name="Goeker M."/>
        </authorList>
    </citation>
    <scope>NUCLEOTIDE SEQUENCE [LARGE SCALE GENOMIC DNA]</scope>
    <source>
        <strain evidence="1 2">T98</strain>
    </source>
</reference>
<evidence type="ECO:0000313" key="2">
    <source>
        <dbReference type="Proteomes" id="UP001248709"/>
    </source>
</evidence>
<dbReference type="RefSeq" id="WP_025702196.1">
    <property type="nucleotide sequence ID" value="NZ_JAUSUY010000002.1"/>
</dbReference>
<dbReference type="EMBL" id="JAUSUY010000002">
    <property type="protein sequence ID" value="MDT3425147.1"/>
    <property type="molecule type" value="Genomic_DNA"/>
</dbReference>